<feature type="transmembrane region" description="Helical" evidence="1">
    <location>
        <begin position="191"/>
        <end position="216"/>
    </location>
</feature>
<gene>
    <name evidence="2" type="ORF">EI97DRAFT_450686</name>
</gene>
<dbReference type="PANTHER" id="PTHR28019">
    <property type="entry name" value="CELL MEMBRANE PROTEIN YLR413W-RELATED"/>
    <property type="match status" value="1"/>
</dbReference>
<dbReference type="EMBL" id="ML986495">
    <property type="protein sequence ID" value="KAF2275881.1"/>
    <property type="molecule type" value="Genomic_DNA"/>
</dbReference>
<dbReference type="Proteomes" id="UP000800097">
    <property type="component" value="Unassembled WGS sequence"/>
</dbReference>
<dbReference type="RefSeq" id="XP_033653420.1">
    <property type="nucleotide sequence ID" value="XM_033800299.1"/>
</dbReference>
<dbReference type="InterPro" id="IPR052413">
    <property type="entry name" value="SUR7_domain"/>
</dbReference>
<sequence>MGKLGRFVCIAAPLLLTLASLICQVLVFMGQLNRNSAIQRDLYFFKANTKDFNPKPLSDIPDIPHTDTDNRLINALQGVSTSASLKDFYQVGLWNYCEGEIDASGKDTIVYCSPRKASYWFNPIEVWEFKDITPDQIYNDEMKKGIDAYSKVAKFAFAAWVIAAILTGVEFIVGIFAVLSRWGSVVTTVVAAAQTIFIIAAAGSSTAIYLTLAGVFRSVLAPYGIKAELGANMFAVVWLAVICSVAAGFFWLISICCCSGKSPHKKVVVEKAPYTYERVASPYLGAQQSGVESHAMAPVGGQGYGGHGAAYEPYREQRV</sequence>
<dbReference type="PANTHER" id="PTHR28019:SF3">
    <property type="entry name" value="INTEGRAL MEMBRANE PROTEIN (AFU_ORTHOLOGUE AFUA_6G07470)"/>
    <property type="match status" value="1"/>
</dbReference>
<dbReference type="GO" id="GO:0031505">
    <property type="term" value="P:fungal-type cell wall organization"/>
    <property type="evidence" value="ECO:0007669"/>
    <property type="project" value="TreeGrafter"/>
</dbReference>
<reference evidence="2" key="1">
    <citation type="journal article" date="2020" name="Stud. Mycol.">
        <title>101 Dothideomycetes genomes: a test case for predicting lifestyles and emergence of pathogens.</title>
        <authorList>
            <person name="Haridas S."/>
            <person name="Albert R."/>
            <person name="Binder M."/>
            <person name="Bloem J."/>
            <person name="Labutti K."/>
            <person name="Salamov A."/>
            <person name="Andreopoulos B."/>
            <person name="Baker S."/>
            <person name="Barry K."/>
            <person name="Bills G."/>
            <person name="Bluhm B."/>
            <person name="Cannon C."/>
            <person name="Castanera R."/>
            <person name="Culley D."/>
            <person name="Daum C."/>
            <person name="Ezra D."/>
            <person name="Gonzalez J."/>
            <person name="Henrissat B."/>
            <person name="Kuo A."/>
            <person name="Liang C."/>
            <person name="Lipzen A."/>
            <person name="Lutzoni F."/>
            <person name="Magnuson J."/>
            <person name="Mondo S."/>
            <person name="Nolan M."/>
            <person name="Ohm R."/>
            <person name="Pangilinan J."/>
            <person name="Park H.-J."/>
            <person name="Ramirez L."/>
            <person name="Alfaro M."/>
            <person name="Sun H."/>
            <person name="Tritt A."/>
            <person name="Yoshinaga Y."/>
            <person name="Zwiers L.-H."/>
            <person name="Turgeon B."/>
            <person name="Goodwin S."/>
            <person name="Spatafora J."/>
            <person name="Crous P."/>
            <person name="Grigoriev I."/>
        </authorList>
    </citation>
    <scope>NUCLEOTIDE SEQUENCE</scope>
    <source>
        <strain evidence="2">CBS 379.55</strain>
    </source>
</reference>
<feature type="transmembrane region" description="Helical" evidence="1">
    <location>
        <begin position="157"/>
        <end position="179"/>
    </location>
</feature>
<evidence type="ECO:0000313" key="3">
    <source>
        <dbReference type="Proteomes" id="UP000800097"/>
    </source>
</evidence>
<evidence type="ECO:0000256" key="1">
    <source>
        <dbReference type="SAM" id="Phobius"/>
    </source>
</evidence>
<keyword evidence="1" id="KW-0812">Transmembrane</keyword>
<dbReference type="Gene3D" id="1.20.140.150">
    <property type="match status" value="1"/>
</dbReference>
<accession>A0A6A6JH41</accession>
<keyword evidence="3" id="KW-1185">Reference proteome</keyword>
<dbReference type="InterPro" id="IPR009571">
    <property type="entry name" value="SUR7/Rim9-like_fungi"/>
</dbReference>
<dbReference type="AlphaFoldDB" id="A0A6A6JH41"/>
<dbReference type="GO" id="GO:0005886">
    <property type="term" value="C:plasma membrane"/>
    <property type="evidence" value="ECO:0007669"/>
    <property type="project" value="InterPro"/>
</dbReference>
<keyword evidence="1" id="KW-0472">Membrane</keyword>
<dbReference type="GeneID" id="54553474"/>
<name>A0A6A6JH41_WESOR</name>
<feature type="transmembrane region" description="Helical" evidence="1">
    <location>
        <begin position="236"/>
        <end position="257"/>
    </location>
</feature>
<evidence type="ECO:0000313" key="2">
    <source>
        <dbReference type="EMBL" id="KAF2275881.1"/>
    </source>
</evidence>
<organism evidence="2 3">
    <name type="scientific">Westerdykella ornata</name>
    <dbReference type="NCBI Taxonomy" id="318751"/>
    <lineage>
        <taxon>Eukaryota</taxon>
        <taxon>Fungi</taxon>
        <taxon>Dikarya</taxon>
        <taxon>Ascomycota</taxon>
        <taxon>Pezizomycotina</taxon>
        <taxon>Dothideomycetes</taxon>
        <taxon>Pleosporomycetidae</taxon>
        <taxon>Pleosporales</taxon>
        <taxon>Sporormiaceae</taxon>
        <taxon>Westerdykella</taxon>
    </lineage>
</organism>
<keyword evidence="1" id="KW-1133">Transmembrane helix</keyword>
<protein>
    <submittedName>
        <fullName evidence="2">Integral membrane protein-like protein</fullName>
    </submittedName>
</protein>
<proteinExistence type="predicted"/>
<dbReference type="Pfam" id="PF06687">
    <property type="entry name" value="SUR7"/>
    <property type="match status" value="1"/>
</dbReference>
<dbReference type="OrthoDB" id="4480814at2759"/>
<dbReference type="GO" id="GO:0051285">
    <property type="term" value="C:cell cortex of cell tip"/>
    <property type="evidence" value="ECO:0007669"/>
    <property type="project" value="TreeGrafter"/>
</dbReference>